<dbReference type="AlphaFoldDB" id="A0A0A9EIN6"/>
<organism evidence="1">
    <name type="scientific">Arundo donax</name>
    <name type="common">Giant reed</name>
    <name type="synonym">Donax arundinaceus</name>
    <dbReference type="NCBI Taxonomy" id="35708"/>
    <lineage>
        <taxon>Eukaryota</taxon>
        <taxon>Viridiplantae</taxon>
        <taxon>Streptophyta</taxon>
        <taxon>Embryophyta</taxon>
        <taxon>Tracheophyta</taxon>
        <taxon>Spermatophyta</taxon>
        <taxon>Magnoliopsida</taxon>
        <taxon>Liliopsida</taxon>
        <taxon>Poales</taxon>
        <taxon>Poaceae</taxon>
        <taxon>PACMAD clade</taxon>
        <taxon>Arundinoideae</taxon>
        <taxon>Arundineae</taxon>
        <taxon>Arundo</taxon>
    </lineage>
</organism>
<evidence type="ECO:0000313" key="1">
    <source>
        <dbReference type="EMBL" id="JAD99951.1"/>
    </source>
</evidence>
<proteinExistence type="predicted"/>
<sequence length="44" mass="4860">MTFSGMISPLFSAARMWSMAHRRLVSLMSAPDAVPAIACRRFST</sequence>
<protein>
    <submittedName>
        <fullName evidence="1">Uncharacterized protein</fullName>
    </submittedName>
</protein>
<name>A0A0A9EIN6_ARUDO</name>
<accession>A0A0A9EIN6</accession>
<reference evidence="1" key="1">
    <citation type="submission" date="2014-09" db="EMBL/GenBank/DDBJ databases">
        <authorList>
            <person name="Magalhaes I.L.F."/>
            <person name="Oliveira U."/>
            <person name="Santos F.R."/>
            <person name="Vidigal T.H.D.A."/>
            <person name="Brescovit A.D."/>
            <person name="Santos A.J."/>
        </authorList>
    </citation>
    <scope>NUCLEOTIDE SEQUENCE</scope>
    <source>
        <tissue evidence="1">Shoot tissue taken approximately 20 cm above the soil surface</tissue>
    </source>
</reference>
<reference evidence="1" key="2">
    <citation type="journal article" date="2015" name="Data Brief">
        <title>Shoot transcriptome of the giant reed, Arundo donax.</title>
        <authorList>
            <person name="Barrero R.A."/>
            <person name="Guerrero F.D."/>
            <person name="Moolhuijzen P."/>
            <person name="Goolsby J.A."/>
            <person name="Tidwell J."/>
            <person name="Bellgard S.E."/>
            <person name="Bellgard M.I."/>
        </authorList>
    </citation>
    <scope>NUCLEOTIDE SEQUENCE</scope>
    <source>
        <tissue evidence="1">Shoot tissue taken approximately 20 cm above the soil surface</tissue>
    </source>
</reference>
<dbReference type="EMBL" id="GBRH01197944">
    <property type="protein sequence ID" value="JAD99951.1"/>
    <property type="molecule type" value="Transcribed_RNA"/>
</dbReference>